<proteinExistence type="predicted"/>
<evidence type="ECO:0000313" key="1">
    <source>
        <dbReference type="EMBL" id="KKR00200.1"/>
    </source>
</evidence>
<evidence type="ECO:0000313" key="2">
    <source>
        <dbReference type="Proteomes" id="UP000033881"/>
    </source>
</evidence>
<protein>
    <submittedName>
        <fullName evidence="1">Uncharacterized protein</fullName>
    </submittedName>
</protein>
<sequence length="62" mass="7537">MIYFLIYEFLGVIYCISRSCEDERFCEIISNSILSSMIHFILWIPEIILEWDRNRFNKQVKG</sequence>
<organism evidence="1 2">
    <name type="scientific">Candidatus Woesebacteria bacterium GW2011_GWB1_39_12</name>
    <dbReference type="NCBI Taxonomy" id="1618574"/>
    <lineage>
        <taxon>Bacteria</taxon>
        <taxon>Candidatus Woeseibacteriota</taxon>
    </lineage>
</organism>
<dbReference type="EMBL" id="LBWB01000015">
    <property type="protein sequence ID" value="KKR00200.1"/>
    <property type="molecule type" value="Genomic_DNA"/>
</dbReference>
<dbReference type="Proteomes" id="UP000033881">
    <property type="component" value="Unassembled WGS sequence"/>
</dbReference>
<name>A0A0G0PPV9_9BACT</name>
<reference evidence="1 2" key="1">
    <citation type="journal article" date="2015" name="Nature">
        <title>rRNA introns, odd ribosomes, and small enigmatic genomes across a large radiation of phyla.</title>
        <authorList>
            <person name="Brown C.T."/>
            <person name="Hug L.A."/>
            <person name="Thomas B.C."/>
            <person name="Sharon I."/>
            <person name="Castelle C.J."/>
            <person name="Singh A."/>
            <person name="Wilkins M.J."/>
            <person name="Williams K.H."/>
            <person name="Banfield J.F."/>
        </authorList>
    </citation>
    <scope>NUCLEOTIDE SEQUENCE [LARGE SCALE GENOMIC DNA]</scope>
</reference>
<gene>
    <name evidence="1" type="ORF">UT24_C0015G0008</name>
</gene>
<dbReference type="STRING" id="1618574.UT24_C0015G0008"/>
<comment type="caution">
    <text evidence="1">The sequence shown here is derived from an EMBL/GenBank/DDBJ whole genome shotgun (WGS) entry which is preliminary data.</text>
</comment>
<dbReference type="AlphaFoldDB" id="A0A0G0PPV9"/>
<accession>A0A0G0PPV9</accession>